<comment type="caution">
    <text evidence="1">The sequence shown here is derived from an EMBL/GenBank/DDBJ whole genome shotgun (WGS) entry which is preliminary data.</text>
</comment>
<protein>
    <recommendedName>
        <fullName evidence="3">Senescence domain-containing protein</fullName>
    </recommendedName>
</protein>
<keyword evidence="2" id="KW-1185">Reference proteome</keyword>
<sequence length="492" mass="52014">MPPRVKNKAIKLTDPVLTGNIETDLSGDAPATPTDGPNRYTIYVPTDNATLSLGEAGPEKTRIHERGITGRTDTHVHFHVTKHAPTVLSLGGPATAFVSDEEAIPSHDPKVPKQSHGYSMVTSRSAWHDAQDQNYIVSRSCDVVLRAAGNANVTNLVQADLGTVVVSAGRAIRVGTKGTVSIVADKAVNMEDPAYEVAVAGAVRETCDRGFETDWIAYVDNLQKVILGVVAGITTYRAFRTYAKDREAGELWEGITGVAKLGIDAYQFVNFANGEVDKLKKKKEETSDVNIMAKNSAKVLGENVTAHGTMGATLSSSFSVDILGPTTGMKALLFAGIWAGAGTSVEALGNVDVGSALGNVGIEGKKNVDLCSKKASVTAVAAKNVQLGAGEKAMLHGKRQVYCGSGGSTGYGLHATADKLHLGRFTAGTNLGSPGPDDDKKVFFDSSRVGIMHGKSSVQVYTTIIKIEAKSQLMLRSNNHDIQLKGKKIRLG</sequence>
<evidence type="ECO:0000313" key="1">
    <source>
        <dbReference type="EMBL" id="MDC0741593.1"/>
    </source>
</evidence>
<proteinExistence type="predicted"/>
<dbReference type="RefSeq" id="WP_271916915.1">
    <property type="nucleotide sequence ID" value="NZ_JAQNDO010000001.1"/>
</dbReference>
<name>A0ABT5EIG0_9BACT</name>
<accession>A0ABT5EIG0</accession>
<reference evidence="1 2" key="1">
    <citation type="submission" date="2022-11" db="EMBL/GenBank/DDBJ databases">
        <title>Minimal conservation of predation-associated metabolite biosynthetic gene clusters underscores biosynthetic potential of Myxococcota including descriptions for ten novel species: Archangium lansinium sp. nov., Myxococcus landrumus sp. nov., Nannocystis bai.</title>
        <authorList>
            <person name="Ahearne A."/>
            <person name="Stevens C."/>
            <person name="Dowd S."/>
        </authorList>
    </citation>
    <scope>NUCLEOTIDE SEQUENCE [LARGE SCALE GENOMIC DNA]</scope>
    <source>
        <strain evidence="1 2">RJM3</strain>
    </source>
</reference>
<organism evidence="1 2">
    <name type="scientific">Polyangium mundeleinium</name>
    <dbReference type="NCBI Taxonomy" id="2995306"/>
    <lineage>
        <taxon>Bacteria</taxon>
        <taxon>Pseudomonadati</taxon>
        <taxon>Myxococcota</taxon>
        <taxon>Polyangia</taxon>
        <taxon>Polyangiales</taxon>
        <taxon>Polyangiaceae</taxon>
        <taxon>Polyangium</taxon>
    </lineage>
</organism>
<dbReference type="EMBL" id="JAQNDO010000001">
    <property type="protein sequence ID" value="MDC0741593.1"/>
    <property type="molecule type" value="Genomic_DNA"/>
</dbReference>
<evidence type="ECO:0000313" key="2">
    <source>
        <dbReference type="Proteomes" id="UP001221411"/>
    </source>
</evidence>
<gene>
    <name evidence="1" type="ORF">POL67_09570</name>
</gene>
<dbReference type="Proteomes" id="UP001221411">
    <property type="component" value="Unassembled WGS sequence"/>
</dbReference>
<evidence type="ECO:0008006" key="3">
    <source>
        <dbReference type="Google" id="ProtNLM"/>
    </source>
</evidence>